<dbReference type="InterPro" id="IPR000212">
    <property type="entry name" value="DNA_helicase_UvrD/REP"/>
</dbReference>
<dbReference type="HOGENOM" id="CLU_004585_4_0_1"/>
<dbReference type="EC" id="5.6.2.4" evidence="9"/>
<evidence type="ECO:0000256" key="4">
    <source>
        <dbReference type="ARBA" id="ARBA00022806"/>
    </source>
</evidence>
<dbReference type="Pfam" id="PF00580">
    <property type="entry name" value="UvrD-helicase"/>
    <property type="match status" value="1"/>
</dbReference>
<evidence type="ECO:0000259" key="13">
    <source>
        <dbReference type="PROSITE" id="PS51198"/>
    </source>
</evidence>
<dbReference type="OMA" id="DYPDATT"/>
<evidence type="ECO:0000256" key="9">
    <source>
        <dbReference type="ARBA" id="ARBA00034808"/>
    </source>
</evidence>
<dbReference type="InterPro" id="IPR013986">
    <property type="entry name" value="DExx_box_DNA_helicase_dom_sf"/>
</dbReference>
<evidence type="ECO:0000256" key="8">
    <source>
        <dbReference type="ARBA" id="ARBA00034617"/>
    </source>
</evidence>
<evidence type="ECO:0000256" key="11">
    <source>
        <dbReference type="PROSITE-ProRule" id="PRU00560"/>
    </source>
</evidence>
<dbReference type="Pfam" id="PF13361">
    <property type="entry name" value="UvrD_C"/>
    <property type="match status" value="1"/>
</dbReference>
<keyword evidence="5 11" id="KW-0067">ATP-binding</keyword>
<proteinExistence type="inferred from homology"/>
<organism evidence="15 16">
    <name type="scientific">Meyerozyma guilliermondii (strain ATCC 6260 / CBS 566 / DSM 6381 / JCM 1539 / NBRC 10279 / NRRL Y-324)</name>
    <name type="common">Yeast</name>
    <name type="synonym">Candida guilliermondii</name>
    <dbReference type="NCBI Taxonomy" id="294746"/>
    <lineage>
        <taxon>Eukaryota</taxon>
        <taxon>Fungi</taxon>
        <taxon>Dikarya</taxon>
        <taxon>Ascomycota</taxon>
        <taxon>Saccharomycotina</taxon>
        <taxon>Pichiomycetes</taxon>
        <taxon>Debaryomycetaceae</taxon>
        <taxon>Meyerozyma</taxon>
    </lineage>
</organism>
<sequence length="830" mass="94158">MPRPLDELLSSLNENQRTAVTAPLNSRICVIAGPGTGKTKVLVSRVAHLLLHDQIPPQQIIVTTFTKKAANEMVSRLRLVLQDTDIDVNRLMVGTFHSICYRIIKKYGHLIGLEGFTIADEKDSIHLLEECLEKIGKNPQQNDDEKQDTKRYRAKISSLKSRAITPIVFKKSHSDEYLSSLYETYQESLTAAKLLDFDDCLVRCHELLLQYPVLNFVKSVLVDEFQDTNEIQLQLMYEFAKGHPSDQNLQNNVLIVGDPDQSIYGFRDAQVGNFKKMVTFYENKGLSCTTILLEENYRSTAGILDFSESIMRQQKSRTIKNLRSQKNATYKPVIASLKGSEQEGRWIVYQIETLLSLPGQPLRHEDIAILFRAAYQTRAVEQELTRRGIPYLMLRGKAFWDRKEVVVFMDYLRVVSNESDRLALVRTLNYPKRGIGEKAMKLIENELQNSANSVHQTLVAFCKSGQLSSKTKEGLSAYLGLIERCREHLDHYEMTHDKSLLERLSSELLRDSGLQTEFEDDSNKMLNITEVQRQLLDFEPQDEQIELFVGGSENDQADDPFNHIQKFVQAIGLYESEESAQSKEKSTSRITLSTIHGSKGLEWHTVFVPGLSEGVLPAGFAIADNSEQSADEERRCFYVATTRAKTLLYISSYIEEEGKWGRKPIEAVSRFLTKIKPDMISEFQSAICSKKDLISLYQLMAREYDETFDIDQFASMYKLKLSEFVRGKSNIDLSNLSAGFVSARKTNAIASSVFETNRRPAPRSAISRVSKAPTKQKGFNPPRQITSSSSKAPSYVRTTAPTVPKATKMAPPYIPDRRRAPAYIPNRKAP</sequence>
<dbReference type="PANTHER" id="PTHR11070:SF2">
    <property type="entry name" value="ATP-DEPENDENT DNA HELICASE SRS2"/>
    <property type="match status" value="1"/>
</dbReference>
<dbReference type="Gene3D" id="1.10.10.160">
    <property type="match status" value="1"/>
</dbReference>
<keyword evidence="2 11" id="KW-0547">Nucleotide-binding</keyword>
<dbReference type="GO" id="GO:0005524">
    <property type="term" value="F:ATP binding"/>
    <property type="evidence" value="ECO:0007669"/>
    <property type="project" value="UniProtKB-UniRule"/>
</dbReference>
<dbReference type="eggNOG" id="KOG2108">
    <property type="taxonomic scope" value="Eukaryota"/>
</dbReference>
<dbReference type="GO" id="GO:0043138">
    <property type="term" value="F:3'-5' DNA helicase activity"/>
    <property type="evidence" value="ECO:0007669"/>
    <property type="project" value="UniProtKB-EC"/>
</dbReference>
<keyword evidence="7" id="KW-0413">Isomerase</keyword>
<evidence type="ECO:0000256" key="12">
    <source>
        <dbReference type="SAM" id="MobiDB-lite"/>
    </source>
</evidence>
<dbReference type="OrthoDB" id="1470711at2759"/>
<accession>A5DGH7</accession>
<dbReference type="PROSITE" id="PS51217">
    <property type="entry name" value="UVRD_HELICASE_CTER"/>
    <property type="match status" value="1"/>
</dbReference>
<dbReference type="KEGG" id="pgu:PGUG_02378"/>
<dbReference type="EMBL" id="CH408157">
    <property type="protein sequence ID" value="EDK38280.2"/>
    <property type="molecule type" value="Genomic_DNA"/>
</dbReference>
<feature type="compositionally biased region" description="Polar residues" evidence="12">
    <location>
        <begin position="783"/>
        <end position="801"/>
    </location>
</feature>
<dbReference type="InterPro" id="IPR014017">
    <property type="entry name" value="DNA_helicase_UvrD-like_C"/>
</dbReference>
<dbReference type="PROSITE" id="PS51198">
    <property type="entry name" value="UVRD_HELICASE_ATP_BIND"/>
    <property type="match status" value="1"/>
</dbReference>
<dbReference type="CDD" id="cd17932">
    <property type="entry name" value="DEXQc_UvrD"/>
    <property type="match status" value="1"/>
</dbReference>
<dbReference type="Gene3D" id="3.40.50.300">
    <property type="entry name" value="P-loop containing nucleotide triphosphate hydrolases"/>
    <property type="match status" value="2"/>
</dbReference>
<comment type="catalytic activity">
    <reaction evidence="8">
        <text>Couples ATP hydrolysis with the unwinding of duplex DNA by translocating in the 3'-5' direction.</text>
        <dbReference type="EC" id="5.6.2.4"/>
    </reaction>
</comment>
<protein>
    <recommendedName>
        <fullName evidence="9">DNA 3'-5' helicase</fullName>
        <ecNumber evidence="9">5.6.2.4</ecNumber>
    </recommendedName>
</protein>
<dbReference type="GO" id="GO:0005634">
    <property type="term" value="C:nucleus"/>
    <property type="evidence" value="ECO:0007669"/>
    <property type="project" value="TreeGrafter"/>
</dbReference>
<dbReference type="FunCoup" id="A5DGH7">
    <property type="interactions" value="247"/>
</dbReference>
<dbReference type="InParanoid" id="A5DGH7"/>
<evidence type="ECO:0000313" key="15">
    <source>
        <dbReference type="EMBL" id="EDK38280.2"/>
    </source>
</evidence>
<evidence type="ECO:0000259" key="14">
    <source>
        <dbReference type="PROSITE" id="PS51217"/>
    </source>
</evidence>
<evidence type="ECO:0000256" key="3">
    <source>
        <dbReference type="ARBA" id="ARBA00022801"/>
    </source>
</evidence>
<feature type="region of interest" description="Disordered" evidence="12">
    <location>
        <begin position="763"/>
        <end position="830"/>
    </location>
</feature>
<dbReference type="GO" id="GO:0016787">
    <property type="term" value="F:hydrolase activity"/>
    <property type="evidence" value="ECO:0007669"/>
    <property type="project" value="UniProtKB-UniRule"/>
</dbReference>
<feature type="domain" description="UvrD-like helicase ATP-binding" evidence="13">
    <location>
        <begin position="11"/>
        <end position="300"/>
    </location>
</feature>
<evidence type="ECO:0000313" key="16">
    <source>
        <dbReference type="Proteomes" id="UP000001997"/>
    </source>
</evidence>
<evidence type="ECO:0000256" key="6">
    <source>
        <dbReference type="ARBA" id="ARBA00023125"/>
    </source>
</evidence>
<dbReference type="SUPFAM" id="SSF52540">
    <property type="entry name" value="P-loop containing nucleoside triphosphate hydrolases"/>
    <property type="match status" value="1"/>
</dbReference>
<dbReference type="InterPro" id="IPR027417">
    <property type="entry name" value="P-loop_NTPase"/>
</dbReference>
<dbReference type="GO" id="GO:0000725">
    <property type="term" value="P:recombinational repair"/>
    <property type="evidence" value="ECO:0007669"/>
    <property type="project" value="TreeGrafter"/>
</dbReference>
<dbReference type="RefSeq" id="XP_001484649.2">
    <property type="nucleotide sequence ID" value="XM_001484599.1"/>
</dbReference>
<reference evidence="15 16" key="1">
    <citation type="journal article" date="2009" name="Nature">
        <title>Evolution of pathogenicity and sexual reproduction in eight Candida genomes.</title>
        <authorList>
            <person name="Butler G."/>
            <person name="Rasmussen M.D."/>
            <person name="Lin M.F."/>
            <person name="Santos M.A."/>
            <person name="Sakthikumar S."/>
            <person name="Munro C.A."/>
            <person name="Rheinbay E."/>
            <person name="Grabherr M."/>
            <person name="Forche A."/>
            <person name="Reedy J.L."/>
            <person name="Agrafioti I."/>
            <person name="Arnaud M.B."/>
            <person name="Bates S."/>
            <person name="Brown A.J."/>
            <person name="Brunke S."/>
            <person name="Costanzo M.C."/>
            <person name="Fitzpatrick D.A."/>
            <person name="de Groot P.W."/>
            <person name="Harris D."/>
            <person name="Hoyer L.L."/>
            <person name="Hube B."/>
            <person name="Klis F.M."/>
            <person name="Kodira C."/>
            <person name="Lennard N."/>
            <person name="Logue M.E."/>
            <person name="Martin R."/>
            <person name="Neiman A.M."/>
            <person name="Nikolaou E."/>
            <person name="Quail M.A."/>
            <person name="Quinn J."/>
            <person name="Santos M.C."/>
            <person name="Schmitzberger F.F."/>
            <person name="Sherlock G."/>
            <person name="Shah P."/>
            <person name="Silverstein K.A."/>
            <person name="Skrzypek M.S."/>
            <person name="Soll D."/>
            <person name="Staggs R."/>
            <person name="Stansfield I."/>
            <person name="Stumpf M.P."/>
            <person name="Sudbery P.E."/>
            <person name="Srikantha T."/>
            <person name="Zeng Q."/>
            <person name="Berman J."/>
            <person name="Berriman M."/>
            <person name="Heitman J."/>
            <person name="Gow N.A."/>
            <person name="Lorenz M.C."/>
            <person name="Birren B.W."/>
            <person name="Kellis M."/>
            <person name="Cuomo C.A."/>
        </authorList>
    </citation>
    <scope>NUCLEOTIDE SEQUENCE [LARGE SCALE GENOMIC DNA]</scope>
    <source>
        <strain evidence="16">ATCC 6260 / CBS 566 / DSM 6381 / JCM 1539 / NBRC 10279 / NRRL Y-324</strain>
    </source>
</reference>
<keyword evidence="3 11" id="KW-0378">Hydrolase</keyword>
<keyword evidence="16" id="KW-1185">Reference proteome</keyword>
<evidence type="ECO:0000256" key="10">
    <source>
        <dbReference type="ARBA" id="ARBA00048988"/>
    </source>
</evidence>
<dbReference type="PANTHER" id="PTHR11070">
    <property type="entry name" value="UVRD / RECB / PCRA DNA HELICASE FAMILY MEMBER"/>
    <property type="match status" value="1"/>
</dbReference>
<dbReference type="GeneID" id="5126772"/>
<gene>
    <name evidence="15" type="ORF">PGUG_02378</name>
</gene>
<dbReference type="GO" id="GO:0003677">
    <property type="term" value="F:DNA binding"/>
    <property type="evidence" value="ECO:0007669"/>
    <property type="project" value="UniProtKB-KW"/>
</dbReference>
<keyword evidence="4 11" id="KW-0347">Helicase</keyword>
<evidence type="ECO:0000256" key="7">
    <source>
        <dbReference type="ARBA" id="ARBA00023235"/>
    </source>
</evidence>
<dbReference type="Proteomes" id="UP000001997">
    <property type="component" value="Unassembled WGS sequence"/>
</dbReference>
<evidence type="ECO:0000256" key="1">
    <source>
        <dbReference type="ARBA" id="ARBA00009922"/>
    </source>
</evidence>
<dbReference type="VEuPathDB" id="FungiDB:PGUG_02378"/>
<comment type="catalytic activity">
    <reaction evidence="10">
        <text>ATP + H2O = ADP + phosphate + H(+)</text>
        <dbReference type="Rhea" id="RHEA:13065"/>
        <dbReference type="ChEBI" id="CHEBI:15377"/>
        <dbReference type="ChEBI" id="CHEBI:15378"/>
        <dbReference type="ChEBI" id="CHEBI:30616"/>
        <dbReference type="ChEBI" id="CHEBI:43474"/>
        <dbReference type="ChEBI" id="CHEBI:456216"/>
        <dbReference type="EC" id="5.6.2.4"/>
    </reaction>
</comment>
<comment type="similarity">
    <text evidence="1">Belongs to the helicase family. UvrD subfamily.</text>
</comment>
<dbReference type="AlphaFoldDB" id="A5DGH7"/>
<feature type="domain" description="UvrD-like helicase C-terminal" evidence="14">
    <location>
        <begin position="301"/>
        <end position="600"/>
    </location>
</feature>
<evidence type="ECO:0000256" key="2">
    <source>
        <dbReference type="ARBA" id="ARBA00022741"/>
    </source>
</evidence>
<dbReference type="STRING" id="294746.A5DGH7"/>
<feature type="binding site" evidence="11">
    <location>
        <begin position="32"/>
        <end position="39"/>
    </location>
    <ligand>
        <name>ATP</name>
        <dbReference type="ChEBI" id="CHEBI:30616"/>
    </ligand>
</feature>
<name>A5DGH7_PICGU</name>
<evidence type="ECO:0000256" key="5">
    <source>
        <dbReference type="ARBA" id="ARBA00022840"/>
    </source>
</evidence>
<dbReference type="Gene3D" id="1.10.486.10">
    <property type="entry name" value="PCRA, domain 4"/>
    <property type="match status" value="1"/>
</dbReference>
<keyword evidence="6" id="KW-0238">DNA-binding</keyword>
<dbReference type="InterPro" id="IPR014016">
    <property type="entry name" value="UvrD-like_ATP-bd"/>
</dbReference>